<evidence type="ECO:0000313" key="2">
    <source>
        <dbReference type="EMBL" id="URE09944.1"/>
    </source>
</evidence>
<gene>
    <name evidence="2" type="ORF">MUK42_04492</name>
</gene>
<evidence type="ECO:0000313" key="3">
    <source>
        <dbReference type="Proteomes" id="UP001055439"/>
    </source>
</evidence>
<dbReference type="AlphaFoldDB" id="A0A9E7G7K9"/>
<dbReference type="OrthoDB" id="769047at2759"/>
<dbReference type="EMBL" id="CP097508">
    <property type="protein sequence ID" value="URE09944.1"/>
    <property type="molecule type" value="Genomic_DNA"/>
</dbReference>
<organism evidence="2 3">
    <name type="scientific">Musa troglodytarum</name>
    <name type="common">fe'i banana</name>
    <dbReference type="NCBI Taxonomy" id="320322"/>
    <lineage>
        <taxon>Eukaryota</taxon>
        <taxon>Viridiplantae</taxon>
        <taxon>Streptophyta</taxon>
        <taxon>Embryophyta</taxon>
        <taxon>Tracheophyta</taxon>
        <taxon>Spermatophyta</taxon>
        <taxon>Magnoliopsida</taxon>
        <taxon>Liliopsida</taxon>
        <taxon>Zingiberales</taxon>
        <taxon>Musaceae</taxon>
        <taxon>Musa</taxon>
    </lineage>
</organism>
<accession>A0A9E7G7K9</accession>
<name>A0A9E7G7K9_9LILI</name>
<proteinExistence type="predicted"/>
<reference evidence="2" key="1">
    <citation type="submission" date="2022-05" db="EMBL/GenBank/DDBJ databases">
        <title>The Musa troglodytarum L. genome provides insights into the mechanism of non-climacteric behaviour and enrichment of carotenoids.</title>
        <authorList>
            <person name="Wang J."/>
        </authorList>
    </citation>
    <scope>NUCLEOTIDE SEQUENCE</scope>
    <source>
        <tissue evidence="2">Leaf</tissue>
    </source>
</reference>
<sequence length="79" mass="8375">MALGKGVMALLIAAVVAAATVEQARADFEDPENCYCPCMRDQCMLLDGATKGVCARACDKGCREAGYCGQPNPFEFCGF</sequence>
<protein>
    <submittedName>
        <fullName evidence="2">Uncharacterized protein</fullName>
    </submittedName>
</protein>
<keyword evidence="3" id="KW-1185">Reference proteome</keyword>
<feature type="chain" id="PRO_5038703100" evidence="1">
    <location>
        <begin position="19"/>
        <end position="79"/>
    </location>
</feature>
<keyword evidence="1" id="KW-0732">Signal</keyword>
<dbReference type="Proteomes" id="UP001055439">
    <property type="component" value="Chromosome 6"/>
</dbReference>
<feature type="signal peptide" evidence="1">
    <location>
        <begin position="1"/>
        <end position="18"/>
    </location>
</feature>
<evidence type="ECO:0000256" key="1">
    <source>
        <dbReference type="SAM" id="SignalP"/>
    </source>
</evidence>